<proteinExistence type="predicted"/>
<accession>A0A914VHV2</accession>
<dbReference type="WBParaSite" id="PSAMB.scaffold19160size843.g37802.t1">
    <property type="protein sequence ID" value="PSAMB.scaffold19160size843.g37802.t1"/>
    <property type="gene ID" value="PSAMB.scaffold19160size843.g37802"/>
</dbReference>
<organism evidence="1 2">
    <name type="scientific">Plectus sambesii</name>
    <dbReference type="NCBI Taxonomy" id="2011161"/>
    <lineage>
        <taxon>Eukaryota</taxon>
        <taxon>Metazoa</taxon>
        <taxon>Ecdysozoa</taxon>
        <taxon>Nematoda</taxon>
        <taxon>Chromadorea</taxon>
        <taxon>Plectida</taxon>
        <taxon>Plectina</taxon>
        <taxon>Plectoidea</taxon>
        <taxon>Plectidae</taxon>
        <taxon>Plectus</taxon>
    </lineage>
</organism>
<sequence>MSAFSGRPSFSKWEIDLEKRRIALIDQLLADNGAMMINDLFRLVRTTD</sequence>
<evidence type="ECO:0000313" key="2">
    <source>
        <dbReference type="WBParaSite" id="PSAMB.scaffold19160size843.g37802.t1"/>
    </source>
</evidence>
<dbReference type="AlphaFoldDB" id="A0A914VHV2"/>
<dbReference type="Proteomes" id="UP000887566">
    <property type="component" value="Unplaced"/>
</dbReference>
<reference evidence="2" key="1">
    <citation type="submission" date="2022-11" db="UniProtKB">
        <authorList>
            <consortium name="WormBaseParasite"/>
        </authorList>
    </citation>
    <scope>IDENTIFICATION</scope>
</reference>
<keyword evidence="1" id="KW-1185">Reference proteome</keyword>
<protein>
    <submittedName>
        <fullName evidence="2">Uncharacterized protein</fullName>
    </submittedName>
</protein>
<evidence type="ECO:0000313" key="1">
    <source>
        <dbReference type="Proteomes" id="UP000887566"/>
    </source>
</evidence>
<name>A0A914VHV2_9BILA</name>